<dbReference type="KEGG" id="nhu:H0264_13880"/>
<evidence type="ECO:0000313" key="2">
    <source>
        <dbReference type="Proteomes" id="UP000515512"/>
    </source>
</evidence>
<keyword evidence="1" id="KW-0489">Methyltransferase</keyword>
<dbReference type="Gene3D" id="3.40.50.150">
    <property type="entry name" value="Vaccinia Virus protein VP39"/>
    <property type="match status" value="1"/>
</dbReference>
<gene>
    <name evidence="1" type="ORF">H0264_13880</name>
</gene>
<dbReference type="InterPro" id="IPR006764">
    <property type="entry name" value="SAM_dep_MeTrfase_SAV2177_type"/>
</dbReference>
<proteinExistence type="predicted"/>
<dbReference type="InterPro" id="IPR029063">
    <property type="entry name" value="SAM-dependent_MTases_sf"/>
</dbReference>
<reference evidence="1 2" key="1">
    <citation type="submission" date="2020-07" db="EMBL/GenBank/DDBJ databases">
        <authorList>
            <person name="Zhuang K."/>
            <person name="Ran Y."/>
        </authorList>
    </citation>
    <scope>NUCLEOTIDE SEQUENCE [LARGE SCALE GENOMIC DNA]</scope>
    <source>
        <strain evidence="1 2">WCH-YHL-001</strain>
    </source>
</reference>
<keyword evidence="1" id="KW-0808">Transferase</keyword>
<dbReference type="CDD" id="cd02440">
    <property type="entry name" value="AdoMet_MTases"/>
    <property type="match status" value="1"/>
</dbReference>
<dbReference type="Proteomes" id="UP000515512">
    <property type="component" value="Chromosome"/>
</dbReference>
<sequence length="248" mass="27288">MPNAARVYNYLLGGKDNYEVDQMVAHRMLAVAPETKALAWFSRKFMLNSVKMAAEQGIRQFVDIGAGIPIAPNVHEIVHAVEPEARVVAADYDPVVIAHFNAALGSAPGVTTMLADVRAPDLLDRLQTEQHIDFTRPVAIVLVGVLHFIMDDEKPYEVVARLRDAMAPGSYLIFTQGGDTTTEEFKQRTGMDTAKSSAQPAYRTHEETLRFLDGFEIVEPGLVPVQQWLGDDLPDTQLVLFGGIGRKG</sequence>
<organism evidence="1 2">
    <name type="scientific">Nocardia huaxiensis</name>
    <dbReference type="NCBI Taxonomy" id="2755382"/>
    <lineage>
        <taxon>Bacteria</taxon>
        <taxon>Bacillati</taxon>
        <taxon>Actinomycetota</taxon>
        <taxon>Actinomycetes</taxon>
        <taxon>Mycobacteriales</taxon>
        <taxon>Nocardiaceae</taxon>
        <taxon>Nocardia</taxon>
    </lineage>
</organism>
<dbReference type="SUPFAM" id="SSF53335">
    <property type="entry name" value="S-adenosyl-L-methionine-dependent methyltransferases"/>
    <property type="match status" value="1"/>
</dbReference>
<dbReference type="GO" id="GO:0008168">
    <property type="term" value="F:methyltransferase activity"/>
    <property type="evidence" value="ECO:0007669"/>
    <property type="project" value="UniProtKB-KW"/>
</dbReference>
<name>A0A7D6VFN3_9NOCA</name>
<accession>A0A7D6VFN3</accession>
<dbReference type="Pfam" id="PF04672">
    <property type="entry name" value="Methyltransf_19"/>
    <property type="match status" value="1"/>
</dbReference>
<dbReference type="EMBL" id="CP059399">
    <property type="protein sequence ID" value="QLY34374.1"/>
    <property type="molecule type" value="Genomic_DNA"/>
</dbReference>
<keyword evidence="2" id="KW-1185">Reference proteome</keyword>
<dbReference type="GO" id="GO:0032259">
    <property type="term" value="P:methylation"/>
    <property type="evidence" value="ECO:0007669"/>
    <property type="project" value="UniProtKB-KW"/>
</dbReference>
<evidence type="ECO:0000313" key="1">
    <source>
        <dbReference type="EMBL" id="QLY34374.1"/>
    </source>
</evidence>
<dbReference type="AlphaFoldDB" id="A0A7D6VFN3"/>
<protein>
    <submittedName>
        <fullName evidence="1">SAM-dependent methyltransferase</fullName>
    </submittedName>
</protein>
<dbReference type="PIRSF" id="PIRSF017393">
    <property type="entry name" value="MTase_SAV2177"/>
    <property type="match status" value="1"/>
</dbReference>